<evidence type="ECO:0000256" key="3">
    <source>
        <dbReference type="ARBA" id="ARBA00022576"/>
    </source>
</evidence>
<gene>
    <name evidence="7" type="ORF">HGR_13514</name>
</gene>
<dbReference type="PANTHER" id="PTHR42684:SF1">
    <property type="entry name" value="BETA-ALANINE--PYRUVATE AMINOTRANSFERASE"/>
    <property type="match status" value="1"/>
</dbReference>
<dbReference type="InterPro" id="IPR015422">
    <property type="entry name" value="PyrdxlP-dep_Trfase_small"/>
</dbReference>
<dbReference type="EC" id="2.6.1.18" evidence="7"/>
<reference evidence="7 8" key="1">
    <citation type="journal article" date="2011" name="EMBO J.">
        <title>Structural diversity of bacterial flagellar motors.</title>
        <authorList>
            <person name="Chen S."/>
            <person name="Beeby M."/>
            <person name="Murphy G.E."/>
            <person name="Leadbetter J.R."/>
            <person name="Hendrixson D.R."/>
            <person name="Briegel A."/>
            <person name="Li Z."/>
            <person name="Shi J."/>
            <person name="Tocheva E.I."/>
            <person name="Muller A."/>
            <person name="Dobro M.J."/>
            <person name="Jensen G.J."/>
        </authorList>
    </citation>
    <scope>NUCLEOTIDE SEQUENCE [LARGE SCALE GENOMIC DNA]</scope>
    <source>
        <strain evidence="7 8">ATCC 19624</strain>
    </source>
</reference>
<name>F3KW65_9BURK</name>
<keyword evidence="4 7" id="KW-0808">Transferase</keyword>
<organism evidence="7 8">
    <name type="scientific">Hylemonella gracilis ATCC 19624</name>
    <dbReference type="NCBI Taxonomy" id="887062"/>
    <lineage>
        <taxon>Bacteria</taxon>
        <taxon>Pseudomonadati</taxon>
        <taxon>Pseudomonadota</taxon>
        <taxon>Betaproteobacteria</taxon>
        <taxon>Burkholderiales</taxon>
        <taxon>Comamonadaceae</taxon>
        <taxon>Hylemonella</taxon>
    </lineage>
</organism>
<dbReference type="RefSeq" id="WP_006298797.1">
    <property type="nucleotide sequence ID" value="NZ_AEGR01000083.1"/>
</dbReference>
<proteinExistence type="inferred from homology"/>
<dbReference type="InterPro" id="IPR005814">
    <property type="entry name" value="Aminotrans_3"/>
</dbReference>
<keyword evidence="7" id="KW-0670">Pyruvate</keyword>
<dbReference type="CDD" id="cd00610">
    <property type="entry name" value="OAT_like"/>
    <property type="match status" value="1"/>
</dbReference>
<comment type="caution">
    <text evidence="7">The sequence shown here is derived from an EMBL/GenBank/DDBJ whole genome shotgun (WGS) entry which is preliminary data.</text>
</comment>
<dbReference type="EMBL" id="AEGR01000083">
    <property type="protein sequence ID" value="EGI75986.1"/>
    <property type="molecule type" value="Genomic_DNA"/>
</dbReference>
<evidence type="ECO:0000256" key="2">
    <source>
        <dbReference type="ARBA" id="ARBA00008954"/>
    </source>
</evidence>
<dbReference type="GO" id="GO:0009102">
    <property type="term" value="P:biotin biosynthetic process"/>
    <property type="evidence" value="ECO:0007669"/>
    <property type="project" value="TreeGrafter"/>
</dbReference>
<dbReference type="Gene3D" id="3.90.1150.10">
    <property type="entry name" value="Aspartate Aminotransferase, domain 1"/>
    <property type="match status" value="1"/>
</dbReference>
<comment type="similarity">
    <text evidence="2 6">Belongs to the class-III pyridoxal-phosphate-dependent aminotransferase family.</text>
</comment>
<dbReference type="FunFam" id="3.40.640.10:FF:000014">
    <property type="entry name" value="Adenosylmethionine-8-amino-7-oxononanoate aminotransferase, probable"/>
    <property type="match status" value="1"/>
</dbReference>
<comment type="cofactor">
    <cofactor evidence="1">
        <name>pyridoxal 5'-phosphate</name>
        <dbReference type="ChEBI" id="CHEBI:597326"/>
    </cofactor>
</comment>
<accession>F3KW65</accession>
<evidence type="ECO:0000256" key="6">
    <source>
        <dbReference type="RuleBase" id="RU003560"/>
    </source>
</evidence>
<dbReference type="eggNOG" id="COG0161">
    <property type="taxonomic scope" value="Bacteria"/>
</dbReference>
<dbReference type="AlphaFoldDB" id="F3KW65"/>
<protein>
    <submittedName>
        <fullName evidence="7">Beta alanine--pyruvate transaminase</fullName>
        <ecNumber evidence="7">2.6.1.18</ecNumber>
    </submittedName>
</protein>
<dbReference type="Proteomes" id="UP000016368">
    <property type="component" value="Unassembled WGS sequence"/>
</dbReference>
<evidence type="ECO:0000256" key="4">
    <source>
        <dbReference type="ARBA" id="ARBA00022679"/>
    </source>
</evidence>
<dbReference type="GO" id="GO:0004015">
    <property type="term" value="F:adenosylmethionine-8-amino-7-oxononanoate transaminase activity"/>
    <property type="evidence" value="ECO:0007669"/>
    <property type="project" value="TreeGrafter"/>
</dbReference>
<dbReference type="PROSITE" id="PS00600">
    <property type="entry name" value="AA_TRANSFER_CLASS_3"/>
    <property type="match status" value="1"/>
</dbReference>
<dbReference type="PIRSF" id="PIRSF000521">
    <property type="entry name" value="Transaminase_4ab_Lys_Orn"/>
    <property type="match status" value="1"/>
</dbReference>
<dbReference type="Gene3D" id="3.40.640.10">
    <property type="entry name" value="Type I PLP-dependent aspartate aminotransferase-like (Major domain)"/>
    <property type="match status" value="1"/>
</dbReference>
<dbReference type="GO" id="GO:0016223">
    <property type="term" value="F:beta-alanine:pyruvate transaminase activity"/>
    <property type="evidence" value="ECO:0007669"/>
    <property type="project" value="UniProtKB-EC"/>
</dbReference>
<evidence type="ECO:0000313" key="7">
    <source>
        <dbReference type="EMBL" id="EGI75986.1"/>
    </source>
</evidence>
<dbReference type="GO" id="GO:0030170">
    <property type="term" value="F:pyridoxal phosphate binding"/>
    <property type="evidence" value="ECO:0007669"/>
    <property type="project" value="InterPro"/>
</dbReference>
<keyword evidence="5 6" id="KW-0663">Pyridoxal phosphate</keyword>
<evidence type="ECO:0000256" key="5">
    <source>
        <dbReference type="ARBA" id="ARBA00022898"/>
    </source>
</evidence>
<dbReference type="InterPro" id="IPR015421">
    <property type="entry name" value="PyrdxlP-dep_Trfase_major"/>
</dbReference>
<dbReference type="InterPro" id="IPR015424">
    <property type="entry name" value="PyrdxlP-dep_Trfase"/>
</dbReference>
<keyword evidence="3 7" id="KW-0032">Aminotransferase</keyword>
<dbReference type="PANTHER" id="PTHR42684">
    <property type="entry name" value="ADENOSYLMETHIONINE-8-AMINO-7-OXONONANOATE AMINOTRANSFERASE"/>
    <property type="match status" value="1"/>
</dbReference>
<dbReference type="Pfam" id="PF00202">
    <property type="entry name" value="Aminotran_3"/>
    <property type="match status" value="1"/>
</dbReference>
<keyword evidence="8" id="KW-1185">Reference proteome</keyword>
<dbReference type="SUPFAM" id="SSF53383">
    <property type="entry name" value="PLP-dependent transferases"/>
    <property type="match status" value="1"/>
</dbReference>
<dbReference type="InterPro" id="IPR049704">
    <property type="entry name" value="Aminotrans_3_PPA_site"/>
</dbReference>
<dbReference type="STRING" id="887062.HGR_13514"/>
<sequence length="456" mass="48844">MNKAIDASLLAQTAAHTPAHTPAMDAFWMPFTASRQFKSAPRLLAKAKDMHFWTPEGRQILDGIAGLWCVNAGHARPKIVEAVQKQVAELDYAPPFNMAHPKSFELAERLIQITPAGLNRVFFTNSGSESVDTALKMAVAYHRARGQGTRTRFIGRERGYHGVNFGGISVGGIVGNRKTFGPMLTGVDHLRHTYDPARNGYSRGVPLHGGPELAEDLERIVALHDASTIAAVIVEPVAGSTGVVLPPEGYLQRLREICDKHGILLIFDEVITGFGRLGAPFGATRFGVTPDLMTTAKGISNGTVPMGAVFARQAIHETLTNVDSAPHVIEFAHGYTYSGHPLACAAALATLDTYAEEGLLTRGAELESYFADALHALKGLPHVIDIRNIGLVGAVELAPLAGLPGKRAFDVFLQCFDLGVLVRTTGDTIAMSPPLIISKAQIDQLVGTLADVLKRG</sequence>
<evidence type="ECO:0000313" key="8">
    <source>
        <dbReference type="Proteomes" id="UP000016368"/>
    </source>
</evidence>
<evidence type="ECO:0000256" key="1">
    <source>
        <dbReference type="ARBA" id="ARBA00001933"/>
    </source>
</evidence>